<dbReference type="SMART" id="SM00421">
    <property type="entry name" value="HTH_LUXR"/>
    <property type="match status" value="1"/>
</dbReference>
<dbReference type="Gene3D" id="1.10.10.10">
    <property type="entry name" value="Winged helix-like DNA-binding domain superfamily/Winged helix DNA-binding domain"/>
    <property type="match status" value="1"/>
</dbReference>
<dbReference type="Pfam" id="PF25873">
    <property type="entry name" value="WHD_MalT"/>
    <property type="match status" value="1"/>
</dbReference>
<dbReference type="EMBL" id="CAFBLE010000009">
    <property type="protein sequence ID" value="CAB4871484.1"/>
    <property type="molecule type" value="Genomic_DNA"/>
</dbReference>
<name>A0A6J7DS35_9ZZZZ</name>
<evidence type="ECO:0000313" key="6">
    <source>
        <dbReference type="EMBL" id="CAB4753067.1"/>
    </source>
</evidence>
<dbReference type="InterPro" id="IPR036388">
    <property type="entry name" value="WH-like_DNA-bd_sf"/>
</dbReference>
<reference evidence="7" key="1">
    <citation type="submission" date="2020-05" db="EMBL/GenBank/DDBJ databases">
        <authorList>
            <person name="Chiriac C."/>
            <person name="Salcher M."/>
            <person name="Ghai R."/>
            <person name="Kavagutti S V."/>
        </authorList>
    </citation>
    <scope>NUCLEOTIDE SEQUENCE</scope>
</reference>
<dbReference type="InterPro" id="IPR027417">
    <property type="entry name" value="P-loop_NTPase"/>
</dbReference>
<keyword evidence="3" id="KW-0804">Transcription</keyword>
<dbReference type="InterPro" id="IPR059106">
    <property type="entry name" value="WHD_MalT"/>
</dbReference>
<dbReference type="AlphaFoldDB" id="A0A6J7DS35"/>
<evidence type="ECO:0000313" key="7">
    <source>
        <dbReference type="EMBL" id="CAB4871484.1"/>
    </source>
</evidence>
<dbReference type="SUPFAM" id="SSF52540">
    <property type="entry name" value="P-loop containing nucleoside triphosphate hydrolases"/>
    <property type="match status" value="1"/>
</dbReference>
<feature type="domain" description="HTH luxR-type" evidence="4">
    <location>
        <begin position="799"/>
        <end position="864"/>
    </location>
</feature>
<evidence type="ECO:0000313" key="8">
    <source>
        <dbReference type="EMBL" id="CAB4927088.1"/>
    </source>
</evidence>
<evidence type="ECO:0000256" key="2">
    <source>
        <dbReference type="ARBA" id="ARBA00023125"/>
    </source>
</evidence>
<protein>
    <submittedName>
        <fullName evidence="7">Unannotated protein</fullName>
    </submittedName>
</protein>
<dbReference type="GO" id="GO:0006355">
    <property type="term" value="P:regulation of DNA-templated transcription"/>
    <property type="evidence" value="ECO:0007669"/>
    <property type="project" value="InterPro"/>
</dbReference>
<dbReference type="PANTHER" id="PTHR44688">
    <property type="entry name" value="DNA-BINDING TRANSCRIPTIONAL ACTIVATOR DEVR_DOSR"/>
    <property type="match status" value="1"/>
</dbReference>
<evidence type="ECO:0000313" key="5">
    <source>
        <dbReference type="EMBL" id="CAB4665391.1"/>
    </source>
</evidence>
<evidence type="ECO:0000313" key="9">
    <source>
        <dbReference type="EMBL" id="CAB5061211.1"/>
    </source>
</evidence>
<dbReference type="CDD" id="cd06170">
    <property type="entry name" value="LuxR_C_like"/>
    <property type="match status" value="1"/>
</dbReference>
<dbReference type="Gene3D" id="3.40.50.300">
    <property type="entry name" value="P-loop containing nucleotide triphosphate hydrolases"/>
    <property type="match status" value="1"/>
</dbReference>
<dbReference type="PROSITE" id="PS50043">
    <property type="entry name" value="HTH_LUXR_2"/>
    <property type="match status" value="1"/>
</dbReference>
<evidence type="ECO:0000256" key="3">
    <source>
        <dbReference type="ARBA" id="ARBA00023163"/>
    </source>
</evidence>
<dbReference type="InterPro" id="IPR000792">
    <property type="entry name" value="Tscrpt_reg_LuxR_C"/>
</dbReference>
<keyword evidence="2" id="KW-0238">DNA-binding</keyword>
<evidence type="ECO:0000256" key="1">
    <source>
        <dbReference type="ARBA" id="ARBA00023015"/>
    </source>
</evidence>
<sequence length="866" mass="96187">MTTRAITSRPLVDRVTLSRTLPPMSPTDFLSRESLFDRFGAIESGVALLVAPAGYGKTSLVVEWASKSNATVIWFTANQNDSVGDIANHMVQAVRNVIPGYAPWYEESPDLSLEEVVRRGSNELLSLKTKLICVVDDAHLLVGDVQTIGQLFIDSMPPSCKVVIVRRTAPMTSFSQHSNANQLSLITGQDLVFSNVEVSSLLSFNGVSKEEDYVQAIMATTHGWPAAASLLVRNLSRGAQISELTENFTNRSDPLRYLANESLISLELEDRVKLTKLSIFEEIDPEIADLVLETNDSFQFLLRLTKGGLFLTRTSNPARSYRINPLIREILLVDLSTRIEEKSQLHRKAAYILVKFGKTSQAMGQAHQSGDRDLIVSIFTENARKMAATGLGDQLLKWSHYLGGPTLEAQIFQSSAELSGHLANTEFDQVDTLISEMIRAADSTHMREFVLQVTSMSRAYKNFSLGRFAELENDVKMTLEVTPTPIALIVEDKLPLLRLLAGKAFIVNDCESLIEANSAANLLAVSVGNIESTYHLACMQSLVLFEQGRYFEAHDLALKAIAIAREQGFVGVVGPFDALYVVAHCEGEFLNRESSLAKLIELSELAKKWKQWSWYFFVQGKISDLELAFGRVKDAFEILKTSRTIAERLILCPDIDAILDKDELLLRYRVGDKARCQILLGRIPKTRFSEQIRVSLEFQNESLKSRPQDSGFASGTPRQDLYLALYDTFINLDSESVALKHLRRAIDIAAEHGARRTLLVQGPRVLNLIIKLATINSTVFMESLARMATGELQTSKDFKAGLVEALTSRELEVLRNLATGLSIGAIGASLHISGNTMKTHLRHIYRKLEVDGRDSAVDKAKSLFII</sequence>
<accession>A0A6J7DS35</accession>
<dbReference type="SUPFAM" id="SSF46894">
    <property type="entry name" value="C-terminal effector domain of the bipartite response regulators"/>
    <property type="match status" value="1"/>
</dbReference>
<gene>
    <name evidence="5" type="ORF">UFOPK2289_00808</name>
    <name evidence="6" type="ORF">UFOPK2822_00933</name>
    <name evidence="7" type="ORF">UFOPK3346_01057</name>
    <name evidence="8" type="ORF">UFOPK3670_01042</name>
    <name evidence="9" type="ORF">UFOPK4308_01088</name>
</gene>
<dbReference type="InterPro" id="IPR016032">
    <property type="entry name" value="Sig_transdc_resp-reg_C-effctor"/>
</dbReference>
<dbReference type="EMBL" id="CAFBMV010000007">
    <property type="protein sequence ID" value="CAB4927088.1"/>
    <property type="molecule type" value="Genomic_DNA"/>
</dbReference>
<dbReference type="Pfam" id="PF00196">
    <property type="entry name" value="GerE"/>
    <property type="match status" value="1"/>
</dbReference>
<organism evidence="7">
    <name type="scientific">freshwater metagenome</name>
    <dbReference type="NCBI Taxonomy" id="449393"/>
    <lineage>
        <taxon>unclassified sequences</taxon>
        <taxon>metagenomes</taxon>
        <taxon>ecological metagenomes</taxon>
    </lineage>
</organism>
<dbReference type="EMBL" id="CAEZZC010000012">
    <property type="protein sequence ID" value="CAB4753067.1"/>
    <property type="molecule type" value="Genomic_DNA"/>
</dbReference>
<dbReference type="EMBL" id="CAFBQL010000007">
    <property type="protein sequence ID" value="CAB5061211.1"/>
    <property type="molecule type" value="Genomic_DNA"/>
</dbReference>
<proteinExistence type="predicted"/>
<keyword evidence="1" id="KW-0805">Transcription regulation</keyword>
<dbReference type="PRINTS" id="PR00038">
    <property type="entry name" value="HTHLUXR"/>
</dbReference>
<evidence type="ECO:0000259" key="4">
    <source>
        <dbReference type="PROSITE" id="PS50043"/>
    </source>
</evidence>
<dbReference type="EMBL" id="CAEZWT010000019">
    <property type="protein sequence ID" value="CAB4665391.1"/>
    <property type="molecule type" value="Genomic_DNA"/>
</dbReference>
<dbReference type="GO" id="GO:0003677">
    <property type="term" value="F:DNA binding"/>
    <property type="evidence" value="ECO:0007669"/>
    <property type="project" value="UniProtKB-KW"/>
</dbReference>
<dbReference type="PANTHER" id="PTHR44688:SF16">
    <property type="entry name" value="DNA-BINDING TRANSCRIPTIONAL ACTIVATOR DEVR_DOSR"/>
    <property type="match status" value="1"/>
</dbReference>